<dbReference type="EMBL" id="KB207027">
    <property type="protein sequence ID" value="ELP85957.1"/>
    <property type="molecule type" value="Genomic_DNA"/>
</dbReference>
<protein>
    <submittedName>
        <fullName evidence="1">Uncharacterized protein</fullName>
    </submittedName>
</protein>
<proteinExistence type="predicted"/>
<reference evidence="1 2" key="1">
    <citation type="submission" date="2012-10" db="EMBL/GenBank/DDBJ databases">
        <authorList>
            <person name="Zafar N."/>
            <person name="Inman J."/>
            <person name="Hall N."/>
            <person name="Lorenzi H."/>
            <person name="Caler E."/>
        </authorList>
    </citation>
    <scope>NUCLEOTIDE SEQUENCE [LARGE SCALE GENOMIC DNA]</scope>
    <source>
        <strain evidence="1 2">IP1</strain>
    </source>
</reference>
<dbReference type="GeneID" id="14884932"/>
<keyword evidence="2" id="KW-1185">Reference proteome</keyword>
<dbReference type="RefSeq" id="XP_004185303.1">
    <property type="nucleotide sequence ID" value="XM_004185255.1"/>
</dbReference>
<gene>
    <name evidence="1" type="ORF">EIN_135810</name>
</gene>
<name>A0A0A1TXE5_ENTIV</name>
<sequence>MFPNLKNVKLYPKIQNVDMTKFFTQRQKRFHNVKIKFDTATIDYEFLKNVSSYNIENLKIKLDVENEIISRVALIPKIFSYAHIVVEDWFENIDDRIYVKNMTFRYKNESLYTKYLPNKIMFTSEFQFDLTNWNSVQNLTVDSKVSFRAPTEITSLSIKGTCENIEECCHLRELKIIGENEIVVPSTVESLKCVKCHQKLLKIDNFRYIKKLSLTKQKTWDLSAFTGLTSLKLKKSTILSNLNHLQFLQKIVIDESYCCDEKWCYPSSVQVLVCESKDIENECPMTSLTVSCEVVPFDMRSCRVEEICIKDGYPEGTVLPLRIKRVFLDGVTVKELNFEEYDAMEELWMTNCYIDDMTFPINLKQLVIYSFCEFQKTNLNEVKLEKFTICSRKFNIEEVNEDLKEIFVDNKDFKKEVYSRFKKLQNIRFIGGIGMK</sequence>
<dbReference type="Proteomes" id="UP000014680">
    <property type="component" value="Unassembled WGS sequence"/>
</dbReference>
<accession>A0A0A1TXE5</accession>
<dbReference type="KEGG" id="eiv:EIN_135810"/>
<evidence type="ECO:0000313" key="1">
    <source>
        <dbReference type="EMBL" id="ELP85957.1"/>
    </source>
</evidence>
<dbReference type="VEuPathDB" id="AmoebaDB:EIN_135810"/>
<evidence type="ECO:0000313" key="2">
    <source>
        <dbReference type="Proteomes" id="UP000014680"/>
    </source>
</evidence>
<dbReference type="AlphaFoldDB" id="A0A0A1TXE5"/>
<organism evidence="1 2">
    <name type="scientific">Entamoeba invadens IP1</name>
    <dbReference type="NCBI Taxonomy" id="370355"/>
    <lineage>
        <taxon>Eukaryota</taxon>
        <taxon>Amoebozoa</taxon>
        <taxon>Evosea</taxon>
        <taxon>Archamoebae</taxon>
        <taxon>Mastigamoebida</taxon>
        <taxon>Entamoebidae</taxon>
        <taxon>Entamoeba</taxon>
    </lineage>
</organism>